<name>A0A316GN77_9RHOB</name>
<comment type="caution">
    <text evidence="2">The sequence shown here is derived from an EMBL/GenBank/DDBJ whole genome shotgun (WGS) entry which is preliminary data.</text>
</comment>
<dbReference type="Proteomes" id="UP000245708">
    <property type="component" value="Unassembled WGS sequence"/>
</dbReference>
<feature type="transmembrane region" description="Helical" evidence="1">
    <location>
        <begin position="6"/>
        <end position="28"/>
    </location>
</feature>
<keyword evidence="1" id="KW-0472">Membrane</keyword>
<reference evidence="2 3" key="1">
    <citation type="submission" date="2018-05" db="EMBL/GenBank/DDBJ databases">
        <title>Genomic Encyclopedia of Type Strains, Phase IV (KMG-IV): sequencing the most valuable type-strain genomes for metagenomic binning, comparative biology and taxonomic classification.</title>
        <authorList>
            <person name="Goeker M."/>
        </authorList>
    </citation>
    <scope>NUCLEOTIDE SEQUENCE [LARGE SCALE GENOMIC DNA]</scope>
    <source>
        <strain evidence="2 3">DSM 16097</strain>
    </source>
</reference>
<accession>A0A316GN77</accession>
<keyword evidence="1" id="KW-0812">Transmembrane</keyword>
<dbReference type="EMBL" id="QGGW01000001">
    <property type="protein sequence ID" value="PWK62078.1"/>
    <property type="molecule type" value="Genomic_DNA"/>
</dbReference>
<dbReference type="AlphaFoldDB" id="A0A316GN77"/>
<proteinExistence type="predicted"/>
<keyword evidence="1" id="KW-1133">Transmembrane helix</keyword>
<evidence type="ECO:0000256" key="1">
    <source>
        <dbReference type="SAM" id="Phobius"/>
    </source>
</evidence>
<evidence type="ECO:0000313" key="2">
    <source>
        <dbReference type="EMBL" id="PWK62078.1"/>
    </source>
</evidence>
<protein>
    <submittedName>
        <fullName evidence="2">Uncharacterized protein</fullName>
    </submittedName>
</protein>
<keyword evidence="3" id="KW-1185">Reference proteome</keyword>
<organism evidence="2 3">
    <name type="scientific">Roseicyclus mahoneyensis</name>
    <dbReference type="NCBI Taxonomy" id="164332"/>
    <lineage>
        <taxon>Bacteria</taxon>
        <taxon>Pseudomonadati</taxon>
        <taxon>Pseudomonadota</taxon>
        <taxon>Alphaproteobacteria</taxon>
        <taxon>Rhodobacterales</taxon>
        <taxon>Roseobacteraceae</taxon>
        <taxon>Roseicyclus</taxon>
    </lineage>
</organism>
<sequence>MSSSFLQGVSFFALVVITVMASFGGFGVL</sequence>
<evidence type="ECO:0000313" key="3">
    <source>
        <dbReference type="Proteomes" id="UP000245708"/>
    </source>
</evidence>
<gene>
    <name evidence="2" type="ORF">C7455_101103</name>
</gene>